<gene>
    <name evidence="2" type="ORF">CAPTEDRAFT_197038</name>
</gene>
<keyword evidence="4" id="KW-1185">Reference proteome</keyword>
<dbReference type="EnsemblMetazoa" id="CapteT197038">
    <property type="protein sequence ID" value="CapteP197038"/>
    <property type="gene ID" value="CapteG197038"/>
</dbReference>
<dbReference type="AlphaFoldDB" id="R7V642"/>
<dbReference type="SUPFAM" id="SSF48403">
    <property type="entry name" value="Ankyrin repeat"/>
    <property type="match status" value="1"/>
</dbReference>
<evidence type="ECO:0000256" key="1">
    <source>
        <dbReference type="SAM" id="MobiDB-lite"/>
    </source>
</evidence>
<feature type="region of interest" description="Disordered" evidence="1">
    <location>
        <begin position="1"/>
        <end position="35"/>
    </location>
</feature>
<dbReference type="HOGENOM" id="CLU_722079_0_0_1"/>
<reference evidence="3" key="3">
    <citation type="submission" date="2015-06" db="UniProtKB">
        <authorList>
            <consortium name="EnsemblMetazoa"/>
        </authorList>
    </citation>
    <scope>IDENTIFICATION</scope>
</reference>
<evidence type="ECO:0000313" key="2">
    <source>
        <dbReference type="EMBL" id="ELU14049.1"/>
    </source>
</evidence>
<accession>R7V642</accession>
<organism evidence="2">
    <name type="scientific">Capitella teleta</name>
    <name type="common">Polychaete worm</name>
    <dbReference type="NCBI Taxonomy" id="283909"/>
    <lineage>
        <taxon>Eukaryota</taxon>
        <taxon>Metazoa</taxon>
        <taxon>Spiralia</taxon>
        <taxon>Lophotrochozoa</taxon>
        <taxon>Annelida</taxon>
        <taxon>Polychaeta</taxon>
        <taxon>Sedentaria</taxon>
        <taxon>Scolecida</taxon>
        <taxon>Capitellidae</taxon>
        <taxon>Capitella</taxon>
    </lineage>
</organism>
<reference evidence="2 4" key="2">
    <citation type="journal article" date="2013" name="Nature">
        <title>Insights into bilaterian evolution from three spiralian genomes.</title>
        <authorList>
            <person name="Simakov O."/>
            <person name="Marletaz F."/>
            <person name="Cho S.J."/>
            <person name="Edsinger-Gonzales E."/>
            <person name="Havlak P."/>
            <person name="Hellsten U."/>
            <person name="Kuo D.H."/>
            <person name="Larsson T."/>
            <person name="Lv J."/>
            <person name="Arendt D."/>
            <person name="Savage R."/>
            <person name="Osoegawa K."/>
            <person name="de Jong P."/>
            <person name="Grimwood J."/>
            <person name="Chapman J.A."/>
            <person name="Shapiro H."/>
            <person name="Aerts A."/>
            <person name="Otillar R.P."/>
            <person name="Terry A.Y."/>
            <person name="Boore J.L."/>
            <person name="Grigoriev I.V."/>
            <person name="Lindberg D.R."/>
            <person name="Seaver E.C."/>
            <person name="Weisblat D.A."/>
            <person name="Putnam N.H."/>
            <person name="Rokhsar D.S."/>
        </authorList>
    </citation>
    <scope>NUCLEOTIDE SEQUENCE</scope>
    <source>
        <strain evidence="2 4">I ESC-2004</strain>
    </source>
</reference>
<dbReference type="Proteomes" id="UP000014760">
    <property type="component" value="Unassembled WGS sequence"/>
</dbReference>
<feature type="compositionally biased region" description="Basic and acidic residues" evidence="1">
    <location>
        <begin position="19"/>
        <end position="34"/>
    </location>
</feature>
<dbReference type="Gene3D" id="1.25.40.20">
    <property type="entry name" value="Ankyrin repeat-containing domain"/>
    <property type="match status" value="1"/>
</dbReference>
<evidence type="ECO:0000313" key="3">
    <source>
        <dbReference type="EnsemblMetazoa" id="CapteP197038"/>
    </source>
</evidence>
<sequence length="383" mass="43102">MPREAYQETVARGNSSRPKGREVMTPRKPEEHLQMDTPGAMRTNRKCRLQLKKAINREDSSRVRSLLLDGVDVNLSISDIHQDTALFYAIRHGLLEIAETLLEAKELNLEQTDRSGRSLLDEAIAMWITAATTCNSEKRFNIGKRYRIIKSLLSIGAYGLTPSLLDTLIFSNGNTNQGRILLGKLVRIFCSKGNNEAINALLRVLIPFKFASDWVKMLLVHGADCSIILRGPLLKGSMPITTAVVLAKASNELSLLRYIETATSHSLLNGGYEWSSYKTLFFTLTKAGHSVGPLIMCHLYSNHAQAYVWLSKYRTSARPLKDLCRQKPTLMSGRITLPEAGHRIPLCESLQKGRKRVKIWPTLSRVMYVHKKTEWNTAIILIT</sequence>
<evidence type="ECO:0000313" key="4">
    <source>
        <dbReference type="Proteomes" id="UP000014760"/>
    </source>
</evidence>
<protein>
    <submittedName>
        <fullName evidence="2 3">Uncharacterized protein</fullName>
    </submittedName>
</protein>
<reference evidence="4" key="1">
    <citation type="submission" date="2012-12" db="EMBL/GenBank/DDBJ databases">
        <authorList>
            <person name="Hellsten U."/>
            <person name="Grimwood J."/>
            <person name="Chapman J.A."/>
            <person name="Shapiro H."/>
            <person name="Aerts A."/>
            <person name="Otillar R.P."/>
            <person name="Terry A.Y."/>
            <person name="Boore J.L."/>
            <person name="Simakov O."/>
            <person name="Marletaz F."/>
            <person name="Cho S.-J."/>
            <person name="Edsinger-Gonzales E."/>
            <person name="Havlak P."/>
            <person name="Kuo D.-H."/>
            <person name="Larsson T."/>
            <person name="Lv J."/>
            <person name="Arendt D."/>
            <person name="Savage R."/>
            <person name="Osoegawa K."/>
            <person name="de Jong P."/>
            <person name="Lindberg D.R."/>
            <person name="Seaver E.C."/>
            <person name="Weisblat D.A."/>
            <person name="Putnam N.H."/>
            <person name="Grigoriev I.V."/>
            <person name="Rokhsar D.S."/>
        </authorList>
    </citation>
    <scope>NUCLEOTIDE SEQUENCE</scope>
    <source>
        <strain evidence="4">I ESC-2004</strain>
    </source>
</reference>
<dbReference type="EMBL" id="AMQN01004974">
    <property type="status" value="NOT_ANNOTATED_CDS"/>
    <property type="molecule type" value="Genomic_DNA"/>
</dbReference>
<proteinExistence type="predicted"/>
<name>R7V642_CAPTE</name>
<dbReference type="EMBL" id="KB294813">
    <property type="protein sequence ID" value="ELU14049.1"/>
    <property type="molecule type" value="Genomic_DNA"/>
</dbReference>
<dbReference type="InterPro" id="IPR036770">
    <property type="entry name" value="Ankyrin_rpt-contain_sf"/>
</dbReference>